<reference evidence="2 3" key="1">
    <citation type="journal article" date="2016" name="PLoS Pathog.">
        <title>Biosynthesis of antibiotic leucinostatins in bio-control fungus Purpureocillium lilacinum and their inhibition on phytophthora revealed by genome mining.</title>
        <authorList>
            <person name="Wang G."/>
            <person name="Liu Z."/>
            <person name="Lin R."/>
            <person name="Li E."/>
            <person name="Mao Z."/>
            <person name="Ling J."/>
            <person name="Yang Y."/>
            <person name="Yin W.B."/>
            <person name="Xie B."/>
        </authorList>
    </citation>
    <scope>NUCLEOTIDE SEQUENCE [LARGE SCALE GENOMIC DNA]</scope>
    <source>
        <strain evidence="2">170</strain>
    </source>
</reference>
<evidence type="ECO:0000256" key="1">
    <source>
        <dbReference type="SAM" id="MobiDB-lite"/>
    </source>
</evidence>
<dbReference type="KEGG" id="pchm:VFPPC_18312"/>
<dbReference type="EMBL" id="LSBJ02000012">
    <property type="protein sequence ID" value="OWT42573.1"/>
    <property type="molecule type" value="Genomic_DNA"/>
</dbReference>
<gene>
    <name evidence="2" type="ORF">VFPPC_18312</name>
</gene>
<feature type="region of interest" description="Disordered" evidence="1">
    <location>
        <begin position="232"/>
        <end position="301"/>
    </location>
</feature>
<name>A0A219AP95_METCM</name>
<evidence type="ECO:0000313" key="3">
    <source>
        <dbReference type="Proteomes" id="UP000078397"/>
    </source>
</evidence>
<evidence type="ECO:0000313" key="2">
    <source>
        <dbReference type="EMBL" id="OWT42573.1"/>
    </source>
</evidence>
<sequence length="330" mass="37468">METFEEPESTCLACAWALGGMMASPPNIMSDAEFDITQERKNTKTVSLVPDWHYYNVLPHVCVNGVRACDASLEECFTANLRAESSTDEYYTFGSEYYSFEVSTTITGDVLVPRAYGDMNPGDYTDMFVPSRIKETPVGPALSPQQWIMQFRPGLPLPRLNPRCGPAFASTIASRSFCVGEFSSDGRWSAMRCRIARLDPIYLSKNANSAKKSHDHPVSVLWNRSIPLPTNWDQEKVEKNSQSNDASEVEDKRHPSHALPRRTYNLRNLPSRSQKQRKTQAPTENRLDEGKTSFESQSGEDDGRRYCLARARCRHLPANFRIRRMDEFTD</sequence>
<organism evidence="2 3">
    <name type="scientific">Pochonia chlamydosporia 170</name>
    <dbReference type="NCBI Taxonomy" id="1380566"/>
    <lineage>
        <taxon>Eukaryota</taxon>
        <taxon>Fungi</taxon>
        <taxon>Dikarya</taxon>
        <taxon>Ascomycota</taxon>
        <taxon>Pezizomycotina</taxon>
        <taxon>Sordariomycetes</taxon>
        <taxon>Hypocreomycetidae</taxon>
        <taxon>Hypocreales</taxon>
        <taxon>Clavicipitaceae</taxon>
        <taxon>Pochonia</taxon>
    </lineage>
</organism>
<feature type="compositionally biased region" description="Polar residues" evidence="1">
    <location>
        <begin position="265"/>
        <end position="283"/>
    </location>
</feature>
<proteinExistence type="predicted"/>
<dbReference type="RefSeq" id="XP_022285072.1">
    <property type="nucleotide sequence ID" value="XM_022429944.1"/>
</dbReference>
<dbReference type="Proteomes" id="UP000078397">
    <property type="component" value="Unassembled WGS sequence"/>
</dbReference>
<keyword evidence="3" id="KW-1185">Reference proteome</keyword>
<comment type="caution">
    <text evidence="2">The sequence shown here is derived from an EMBL/GenBank/DDBJ whole genome shotgun (WGS) entry which is preliminary data.</text>
</comment>
<protein>
    <submittedName>
        <fullName evidence="2">Uncharacterized protein</fullName>
    </submittedName>
</protein>
<dbReference type="GeneID" id="33937129"/>
<dbReference type="AlphaFoldDB" id="A0A219AP95"/>
<accession>A0A219AP95</accession>